<dbReference type="InterPro" id="IPR036259">
    <property type="entry name" value="MFS_trans_sf"/>
</dbReference>
<dbReference type="InterPro" id="IPR020846">
    <property type="entry name" value="MFS_dom"/>
</dbReference>
<feature type="transmembrane region" description="Helical" evidence="1">
    <location>
        <begin position="142"/>
        <end position="165"/>
    </location>
</feature>
<feature type="transmembrane region" description="Helical" evidence="1">
    <location>
        <begin position="377"/>
        <end position="396"/>
    </location>
</feature>
<dbReference type="InterPro" id="IPR052524">
    <property type="entry name" value="MFS_Cyanate_Porter"/>
</dbReference>
<evidence type="ECO:0000259" key="2">
    <source>
        <dbReference type="PROSITE" id="PS50850"/>
    </source>
</evidence>
<feature type="transmembrane region" description="Helical" evidence="1">
    <location>
        <begin position="104"/>
        <end position="130"/>
    </location>
</feature>
<dbReference type="InterPro" id="IPR011701">
    <property type="entry name" value="MFS"/>
</dbReference>
<sequence length="404" mass="41443">MQGLTDETRRAYGLVVVAAFAYTCLMFVWFSLPAYLSRIVEDVGLTGTQAGLLVGAVPLTYIPLALFSGVAIDRVGPGRSLAAGVSVYGVAQIARSVALGFPSLLASTLLLGVGATAVTFGLPKLVSILFPPERTGLPSSIYLIGAAAGSAGAFGVGRPLLGPLLGGWRPLFLWSGLAAVAYALLWYAISRKAGIDDSTAEGESFSVRSVGRDLRLVLSHRELRFVVAVGTMYLLVNHGIQGWLPTILESRGLSPDRAGVTTSLFVAAAAVSTLLLPAVADRYAARRTALVACGSVVFLGVLGTALSGIGPLLFLGVAVTGAGVGGISPLVRAIPPDLEGIGPRLTGTAMGFVFAVGEVGGFLGPVLIGTFREETNSFVPGFAMLAAAGLVVVLAGEGLRRSTE</sequence>
<dbReference type="PANTHER" id="PTHR23523:SF2">
    <property type="entry name" value="2-NITROIMIDAZOLE TRANSPORTER"/>
    <property type="match status" value="1"/>
</dbReference>
<dbReference type="AlphaFoldDB" id="A0ABD5TUW5"/>
<organism evidence="3 4">
    <name type="scientific">Halopelagius fulvigenes</name>
    <dbReference type="NCBI Taxonomy" id="1198324"/>
    <lineage>
        <taxon>Archaea</taxon>
        <taxon>Methanobacteriati</taxon>
        <taxon>Methanobacteriota</taxon>
        <taxon>Stenosarchaea group</taxon>
        <taxon>Halobacteria</taxon>
        <taxon>Halobacteriales</taxon>
        <taxon>Haloferacaceae</taxon>
    </lineage>
</organism>
<keyword evidence="1" id="KW-0812">Transmembrane</keyword>
<name>A0ABD5TUW5_9EURY</name>
<dbReference type="Proteomes" id="UP001596408">
    <property type="component" value="Unassembled WGS sequence"/>
</dbReference>
<proteinExistence type="predicted"/>
<dbReference type="Pfam" id="PF07690">
    <property type="entry name" value="MFS_1"/>
    <property type="match status" value="1"/>
</dbReference>
<feature type="transmembrane region" description="Helical" evidence="1">
    <location>
        <begin position="12"/>
        <end position="32"/>
    </location>
</feature>
<dbReference type="PROSITE" id="PS50850">
    <property type="entry name" value="MFS"/>
    <property type="match status" value="1"/>
</dbReference>
<feature type="transmembrane region" description="Helical" evidence="1">
    <location>
        <begin position="223"/>
        <end position="240"/>
    </location>
</feature>
<gene>
    <name evidence="3" type="ORF">ACFQEV_04935</name>
</gene>
<dbReference type="PANTHER" id="PTHR23523">
    <property type="match status" value="1"/>
</dbReference>
<dbReference type="SUPFAM" id="SSF103473">
    <property type="entry name" value="MFS general substrate transporter"/>
    <property type="match status" value="1"/>
</dbReference>
<feature type="transmembrane region" description="Helical" evidence="1">
    <location>
        <begin position="81"/>
        <end position="98"/>
    </location>
</feature>
<keyword evidence="1" id="KW-0472">Membrane</keyword>
<dbReference type="RefSeq" id="WP_379693140.1">
    <property type="nucleotide sequence ID" value="NZ_JBHSXH010000009.1"/>
</dbReference>
<evidence type="ECO:0000256" key="1">
    <source>
        <dbReference type="SAM" id="Phobius"/>
    </source>
</evidence>
<evidence type="ECO:0000313" key="4">
    <source>
        <dbReference type="Proteomes" id="UP001596408"/>
    </source>
</evidence>
<keyword evidence="1" id="KW-1133">Transmembrane helix</keyword>
<protein>
    <submittedName>
        <fullName evidence="3">CynX/NimT family MFS transporter</fullName>
    </submittedName>
</protein>
<feature type="transmembrane region" description="Helical" evidence="1">
    <location>
        <begin position="260"/>
        <end position="280"/>
    </location>
</feature>
<dbReference type="EMBL" id="JBHSXH010000009">
    <property type="protein sequence ID" value="MFC6824341.1"/>
    <property type="molecule type" value="Genomic_DNA"/>
</dbReference>
<reference evidence="3 4" key="1">
    <citation type="journal article" date="2019" name="Int. J. Syst. Evol. Microbiol.">
        <title>The Global Catalogue of Microorganisms (GCM) 10K type strain sequencing project: providing services to taxonomists for standard genome sequencing and annotation.</title>
        <authorList>
            <consortium name="The Broad Institute Genomics Platform"/>
            <consortium name="The Broad Institute Genome Sequencing Center for Infectious Disease"/>
            <person name="Wu L."/>
            <person name="Ma J."/>
        </authorList>
    </citation>
    <scope>NUCLEOTIDE SEQUENCE [LARGE SCALE GENOMIC DNA]</scope>
    <source>
        <strain evidence="3 4">YIM 94188</strain>
    </source>
</reference>
<feature type="transmembrane region" description="Helical" evidence="1">
    <location>
        <begin position="287"/>
        <end position="306"/>
    </location>
</feature>
<evidence type="ECO:0000313" key="3">
    <source>
        <dbReference type="EMBL" id="MFC6824341.1"/>
    </source>
</evidence>
<accession>A0ABD5TUW5</accession>
<feature type="transmembrane region" description="Helical" evidence="1">
    <location>
        <begin position="171"/>
        <end position="189"/>
    </location>
</feature>
<feature type="transmembrane region" description="Helical" evidence="1">
    <location>
        <begin position="52"/>
        <end position="72"/>
    </location>
</feature>
<keyword evidence="4" id="KW-1185">Reference proteome</keyword>
<comment type="caution">
    <text evidence="3">The sequence shown here is derived from an EMBL/GenBank/DDBJ whole genome shotgun (WGS) entry which is preliminary data.</text>
</comment>
<feature type="domain" description="Major facilitator superfamily (MFS) profile" evidence="2">
    <location>
        <begin position="14"/>
        <end position="404"/>
    </location>
</feature>
<dbReference type="Gene3D" id="1.20.1250.20">
    <property type="entry name" value="MFS general substrate transporter like domains"/>
    <property type="match status" value="2"/>
</dbReference>
<feature type="transmembrane region" description="Helical" evidence="1">
    <location>
        <begin position="352"/>
        <end position="371"/>
    </location>
</feature>